<dbReference type="Proteomes" id="UP001157502">
    <property type="component" value="Chromosome 7"/>
</dbReference>
<reference evidence="1" key="1">
    <citation type="submission" date="2021-05" db="EMBL/GenBank/DDBJ databases">
        <authorList>
            <person name="Pan Q."/>
            <person name="Jouanno E."/>
            <person name="Zahm M."/>
            <person name="Klopp C."/>
            <person name="Cabau C."/>
            <person name="Louis A."/>
            <person name="Berthelot C."/>
            <person name="Parey E."/>
            <person name="Roest Crollius H."/>
            <person name="Montfort J."/>
            <person name="Robinson-Rechavi M."/>
            <person name="Bouchez O."/>
            <person name="Lampietro C."/>
            <person name="Lopez Roques C."/>
            <person name="Donnadieu C."/>
            <person name="Postlethwait J."/>
            <person name="Bobe J."/>
            <person name="Dillon D."/>
            <person name="Chandos A."/>
            <person name="von Hippel F."/>
            <person name="Guiguen Y."/>
        </authorList>
    </citation>
    <scope>NUCLEOTIDE SEQUENCE</scope>
    <source>
        <strain evidence="1">YG-Jan2019</strain>
    </source>
</reference>
<dbReference type="EMBL" id="CM055734">
    <property type="protein sequence ID" value="KAJ8009504.1"/>
    <property type="molecule type" value="Genomic_DNA"/>
</dbReference>
<name>A0ACC2H0M6_DALPE</name>
<sequence length="247" mass="27661">MAKTKELNKDVRDKVVDLHKAGMGYKTITSQLDRIPYRTHCSGDTHLAWERRSCESFAFCLLTSTTKQGDCREEERRARNMGDDTVTQDEHSTYLSQPQNVPEHKRSLKSCCTVVHSDAWMRWLYRLGGWLLLLETVRGKKGNGRWSKGGGGKGGEGARRGGKGQNGEVGCLPFISPLGLNRGEPESYSFQTPQLRRYVPVEAIGTAYGLPVVRGRKAWNKHELMWNLLEPKAVRKTGHSASLSGTD</sequence>
<accession>A0ACC2H0M6</accession>
<gene>
    <name evidence="1" type="ORF">DPEC_G00089570</name>
</gene>
<protein>
    <submittedName>
        <fullName evidence="1">Uncharacterized protein</fullName>
    </submittedName>
</protein>
<evidence type="ECO:0000313" key="1">
    <source>
        <dbReference type="EMBL" id="KAJ8009504.1"/>
    </source>
</evidence>
<proteinExistence type="predicted"/>
<comment type="caution">
    <text evidence="1">The sequence shown here is derived from an EMBL/GenBank/DDBJ whole genome shotgun (WGS) entry which is preliminary data.</text>
</comment>
<keyword evidence="2" id="KW-1185">Reference proteome</keyword>
<organism evidence="1 2">
    <name type="scientific">Dallia pectoralis</name>
    <name type="common">Alaska blackfish</name>
    <dbReference type="NCBI Taxonomy" id="75939"/>
    <lineage>
        <taxon>Eukaryota</taxon>
        <taxon>Metazoa</taxon>
        <taxon>Chordata</taxon>
        <taxon>Craniata</taxon>
        <taxon>Vertebrata</taxon>
        <taxon>Euteleostomi</taxon>
        <taxon>Actinopterygii</taxon>
        <taxon>Neopterygii</taxon>
        <taxon>Teleostei</taxon>
        <taxon>Protacanthopterygii</taxon>
        <taxon>Esociformes</taxon>
        <taxon>Umbridae</taxon>
        <taxon>Dallia</taxon>
    </lineage>
</organism>
<evidence type="ECO:0000313" key="2">
    <source>
        <dbReference type="Proteomes" id="UP001157502"/>
    </source>
</evidence>